<evidence type="ECO:0000256" key="1">
    <source>
        <dbReference type="SAM" id="Coils"/>
    </source>
</evidence>
<feature type="region of interest" description="Disordered" evidence="2">
    <location>
        <begin position="1"/>
        <end position="43"/>
    </location>
</feature>
<accession>A0A1E7F296</accession>
<organism evidence="3 4">
    <name type="scientific">Fragilariopsis cylindrus CCMP1102</name>
    <dbReference type="NCBI Taxonomy" id="635003"/>
    <lineage>
        <taxon>Eukaryota</taxon>
        <taxon>Sar</taxon>
        <taxon>Stramenopiles</taxon>
        <taxon>Ochrophyta</taxon>
        <taxon>Bacillariophyta</taxon>
        <taxon>Bacillariophyceae</taxon>
        <taxon>Bacillariophycidae</taxon>
        <taxon>Bacillariales</taxon>
        <taxon>Bacillariaceae</taxon>
        <taxon>Fragilariopsis</taxon>
    </lineage>
</organism>
<feature type="compositionally biased region" description="Polar residues" evidence="2">
    <location>
        <begin position="918"/>
        <end position="927"/>
    </location>
</feature>
<name>A0A1E7F296_9STRA</name>
<evidence type="ECO:0000313" key="4">
    <source>
        <dbReference type="Proteomes" id="UP000095751"/>
    </source>
</evidence>
<feature type="region of interest" description="Disordered" evidence="2">
    <location>
        <begin position="552"/>
        <end position="576"/>
    </location>
</feature>
<evidence type="ECO:0000313" key="3">
    <source>
        <dbReference type="EMBL" id="OEU12246.1"/>
    </source>
</evidence>
<dbReference type="KEGG" id="fcy:FRACYDRAFT_244507"/>
<dbReference type="Proteomes" id="UP000095751">
    <property type="component" value="Unassembled WGS sequence"/>
</dbReference>
<feature type="compositionally biased region" description="Polar residues" evidence="2">
    <location>
        <begin position="397"/>
        <end position="408"/>
    </location>
</feature>
<reference evidence="3 4" key="1">
    <citation type="submission" date="2016-09" db="EMBL/GenBank/DDBJ databases">
        <title>Extensive genetic diversity and differential bi-allelic expression allows diatom success in the polar Southern Ocean.</title>
        <authorList>
            <consortium name="DOE Joint Genome Institute"/>
            <person name="Mock T."/>
            <person name="Otillar R.P."/>
            <person name="Strauss J."/>
            <person name="Dupont C."/>
            <person name="Frickenhaus S."/>
            <person name="Maumus F."/>
            <person name="Mcmullan M."/>
            <person name="Sanges R."/>
            <person name="Schmutz J."/>
            <person name="Toseland A."/>
            <person name="Valas R."/>
            <person name="Veluchamy A."/>
            <person name="Ward B.J."/>
            <person name="Allen A."/>
            <person name="Barry K."/>
            <person name="Falciatore A."/>
            <person name="Ferrante M."/>
            <person name="Fortunato A.E."/>
            <person name="Gloeckner G."/>
            <person name="Gruber A."/>
            <person name="Hipkin R."/>
            <person name="Janech M."/>
            <person name="Kroth P."/>
            <person name="Leese F."/>
            <person name="Lindquist E."/>
            <person name="Lyon B.R."/>
            <person name="Martin J."/>
            <person name="Mayer C."/>
            <person name="Parker M."/>
            <person name="Quesneville H."/>
            <person name="Raymond J."/>
            <person name="Uhlig C."/>
            <person name="Valentin K.U."/>
            <person name="Worden A.Z."/>
            <person name="Armbrust E.V."/>
            <person name="Bowler C."/>
            <person name="Green B."/>
            <person name="Moulton V."/>
            <person name="Van Oosterhout C."/>
            <person name="Grigoriev I."/>
        </authorList>
    </citation>
    <scope>NUCLEOTIDE SEQUENCE [LARGE SCALE GENOMIC DNA]</scope>
    <source>
        <strain evidence="3 4">CCMP1102</strain>
    </source>
</reference>
<feature type="compositionally biased region" description="Low complexity" evidence="2">
    <location>
        <begin position="557"/>
        <end position="566"/>
    </location>
</feature>
<proteinExistence type="predicted"/>
<keyword evidence="4" id="KW-1185">Reference proteome</keyword>
<dbReference type="AlphaFoldDB" id="A0A1E7F296"/>
<feature type="coiled-coil region" evidence="1">
    <location>
        <begin position="507"/>
        <end position="534"/>
    </location>
</feature>
<evidence type="ECO:0000256" key="2">
    <source>
        <dbReference type="SAM" id="MobiDB-lite"/>
    </source>
</evidence>
<feature type="compositionally biased region" description="Low complexity" evidence="2">
    <location>
        <begin position="93"/>
        <end position="102"/>
    </location>
</feature>
<gene>
    <name evidence="3" type="ORF">FRACYDRAFT_244507</name>
</gene>
<protein>
    <submittedName>
        <fullName evidence="3">Uncharacterized protein</fullName>
    </submittedName>
</protein>
<feature type="region of interest" description="Disordered" evidence="2">
    <location>
        <begin position="392"/>
        <end position="417"/>
    </location>
</feature>
<feature type="compositionally biased region" description="Low complexity" evidence="2">
    <location>
        <begin position="30"/>
        <end position="39"/>
    </location>
</feature>
<feature type="region of interest" description="Disordered" evidence="2">
    <location>
        <begin position="67"/>
        <end position="102"/>
    </location>
</feature>
<feature type="compositionally biased region" description="Basic and acidic residues" evidence="2">
    <location>
        <begin position="69"/>
        <end position="78"/>
    </location>
</feature>
<dbReference type="OrthoDB" id="10690154at2759"/>
<feature type="compositionally biased region" description="Polar residues" evidence="2">
    <location>
        <begin position="1"/>
        <end position="17"/>
    </location>
</feature>
<dbReference type="EMBL" id="KV784365">
    <property type="protein sequence ID" value="OEU12246.1"/>
    <property type="molecule type" value="Genomic_DNA"/>
</dbReference>
<sequence length="1052" mass="116091">MVTNNSNINSTIPFTPNSRRKKNPSERKNTTSQSSQNSSPLLDDIGARFPVVNNFRTASQYIQRHLVQKKNESNKDNENVGATTNGGPPGTGTPPTTTSTSTFTSGANVIHAQENTAAAAQLSISAGNSGSPITTTTVAVGDATNGGIQERHSKRFPQTDVNRRTTTTTTTTSKSGTNVKALATVHTSTVDDDYINRFINMWKHYTVTFKTREDAIAALSPYVDKREEMYLNVLHMLFEGVPDEVKDINKLMQQGNGNYVLMLEDLRTHIREEEERVREIAVAAPDTETTTLVGQPSTKIATTTTAAAAADLAHESTDITAASDGGPAGADTTISKDTTAAHPLLSSHNSDGAKMSTSIVPMCSQVEENLKAHDQELELPADARPVAIVTDAHGRKSSSPTGAGSTEQAVDGGDKFDGAVSGHPSTMYLSAHFLKHLDTRLGLYIGELIRDELNSTSNSESDFESESYSDSIIAAALEEAAAILKDDNLNKSVVDSLRQVIMLNPFIKSLEENNEVSRQEVVSLKKEIAALKLESTNNTANTLLKMKNHYVLNPSTQSDSSDDNQQLPTGPGEYDVMMPTTRSFMVDLDTDENGSVKFVSYKRSQDGSAGLAENMKLIKGFGDKIVAVDGIRTENKSPEEIFAMIRERRKATSSSSTISSSRSVATDDVNALIIARDTSRHPLVVDEIREAENKRQPIEENKRHNIAAFAKEIMIKYTAKETDLSNCFPVSSKLLNGIEKVLKLQDELDTINNIMKNPSLGCTLINLLCKELAKKVSKEKLFRSFLSMTKWLDDMIFSKIDTLKEHISSIPIAKKPDNSETFQNEGIYLTSSIWKDHHTCNRRQRSYVNSHFDSLPTQAKAAVVYLGYDKTSWENFGPASSDGIEWKDLTSELKEAAVLLGYDYKDWAELQAGKKSTITTTENNSNDKAAEEENSGSSNGGKIRANNKRSSDGVSESGSGKRSRRKMTQYLGPMENDDSMRANTFVMLPDGDNDVIKPFLLVKKEENCWFGYMLEEDKQEQKYKCPYCYFYYRTQGITNHIKYCQEKPHKFE</sequence>
<feature type="region of interest" description="Disordered" evidence="2">
    <location>
        <begin position="918"/>
        <end position="974"/>
    </location>
</feature>
<dbReference type="InParanoid" id="A0A1E7F296"/>
<keyword evidence="1" id="KW-0175">Coiled coil</keyword>